<evidence type="ECO:0000256" key="3">
    <source>
        <dbReference type="ARBA" id="ARBA00022692"/>
    </source>
</evidence>
<evidence type="ECO:0000313" key="8">
    <source>
        <dbReference type="EMBL" id="RAH96257.1"/>
    </source>
</evidence>
<feature type="compositionally biased region" description="Basic and acidic residues" evidence="6">
    <location>
        <begin position="335"/>
        <end position="353"/>
    </location>
</feature>
<dbReference type="RefSeq" id="WP_111352532.1">
    <property type="nucleotide sequence ID" value="NZ_QHHQ01000014.1"/>
</dbReference>
<keyword evidence="5 7" id="KW-0472">Membrane</keyword>
<dbReference type="GO" id="GO:0016020">
    <property type="term" value="C:membrane"/>
    <property type="evidence" value="ECO:0007669"/>
    <property type="project" value="UniProtKB-SubCell"/>
</dbReference>
<name>A0A8B2NCT3_9HYPH</name>
<dbReference type="GO" id="GO:0030255">
    <property type="term" value="P:protein secretion by the type IV secretion system"/>
    <property type="evidence" value="ECO:0007669"/>
    <property type="project" value="InterPro"/>
</dbReference>
<comment type="caution">
    <text evidence="8">The sequence shown here is derived from an EMBL/GenBank/DDBJ whole genome shotgun (WGS) entry which is preliminary data.</text>
</comment>
<evidence type="ECO:0000256" key="7">
    <source>
        <dbReference type="SAM" id="Phobius"/>
    </source>
</evidence>
<evidence type="ECO:0000256" key="6">
    <source>
        <dbReference type="SAM" id="MobiDB-lite"/>
    </source>
</evidence>
<reference evidence="8 9" key="1">
    <citation type="submission" date="2018-05" db="EMBL/GenBank/DDBJ databases">
        <title>Acuticoccus sediminis sp. nov., isolated from deep-sea sediment of Indian Ocean.</title>
        <authorList>
            <person name="Liu X."/>
            <person name="Lai Q."/>
            <person name="Du Y."/>
            <person name="Sun F."/>
            <person name="Zhang X."/>
            <person name="Wang S."/>
            <person name="Shao Z."/>
        </authorList>
    </citation>
    <scope>NUCLEOTIDE SEQUENCE [LARGE SCALE GENOMIC DNA]</scope>
    <source>
        <strain evidence="8 9">PTG4-2</strain>
    </source>
</reference>
<protein>
    <submittedName>
        <fullName evidence="8">Conjugal transfer protein</fullName>
    </submittedName>
</protein>
<sequence length="396" mass="41679">MATFVVETLDKVDSAIEGYAESVFADFGGTVSGLMQAMGLVGLAFIAFNTLVQWVPIRVTEYTRWMVRYIIVLTVATTWAQFQPIYDIVTNTPGAIGAELLGAVDAPNLNVALDDMITGLFDFSERADEESGYFSISLTSVLVWVVGALMACVAIIVSAIAKVGLAMAISLAPVFIPTLMFKATGNLFESWVRFTLGFALIPLILAGVMGAIVGIGQDMISEAEGAYELQEAAGFLIVGAAAIFLMIQVPTLVNGLAGTFVATANGVAMARQGAAAGGGGIKSVTQMATPRVLQTASAIGAARSAGGGAGSRISAALQDAQQTSAAMHRNREMIGLRNQERGQRTSFGERREAGQAAMIQTARENRNDREAARQNRTAALQALMRSPQGTRRPGEG</sequence>
<keyword evidence="9" id="KW-1185">Reference proteome</keyword>
<dbReference type="Proteomes" id="UP000249590">
    <property type="component" value="Unassembled WGS sequence"/>
</dbReference>
<evidence type="ECO:0000256" key="1">
    <source>
        <dbReference type="ARBA" id="ARBA00004141"/>
    </source>
</evidence>
<accession>A0A8B2NCT3</accession>
<proteinExistence type="inferred from homology"/>
<dbReference type="AlphaFoldDB" id="A0A8B2NCT3"/>
<dbReference type="InterPro" id="IPR007688">
    <property type="entry name" value="Conjugal_tfr_TrbL/VirB6"/>
</dbReference>
<gene>
    <name evidence="8" type="ORF">DLJ53_32650</name>
</gene>
<dbReference type="OrthoDB" id="8101026at2"/>
<dbReference type="EMBL" id="QHHQ01000014">
    <property type="protein sequence ID" value="RAH96257.1"/>
    <property type="molecule type" value="Genomic_DNA"/>
</dbReference>
<organism evidence="8 9">
    <name type="scientific">Acuticoccus sediminis</name>
    <dbReference type="NCBI Taxonomy" id="2184697"/>
    <lineage>
        <taxon>Bacteria</taxon>
        <taxon>Pseudomonadati</taxon>
        <taxon>Pseudomonadota</taxon>
        <taxon>Alphaproteobacteria</taxon>
        <taxon>Hyphomicrobiales</taxon>
        <taxon>Amorphaceae</taxon>
        <taxon>Acuticoccus</taxon>
    </lineage>
</organism>
<comment type="similarity">
    <text evidence="2">Belongs to the TrbL/VirB6 family.</text>
</comment>
<dbReference type="Pfam" id="PF04610">
    <property type="entry name" value="TrbL"/>
    <property type="match status" value="1"/>
</dbReference>
<evidence type="ECO:0000256" key="2">
    <source>
        <dbReference type="ARBA" id="ARBA00007802"/>
    </source>
</evidence>
<evidence type="ECO:0000256" key="5">
    <source>
        <dbReference type="ARBA" id="ARBA00023136"/>
    </source>
</evidence>
<feature type="transmembrane region" description="Helical" evidence="7">
    <location>
        <begin position="191"/>
        <end position="215"/>
    </location>
</feature>
<feature type="transmembrane region" description="Helical" evidence="7">
    <location>
        <begin position="34"/>
        <end position="55"/>
    </location>
</feature>
<keyword evidence="4 7" id="KW-1133">Transmembrane helix</keyword>
<feature type="transmembrane region" description="Helical" evidence="7">
    <location>
        <begin position="164"/>
        <end position="185"/>
    </location>
</feature>
<comment type="subcellular location">
    <subcellularLocation>
        <location evidence="1">Membrane</location>
        <topology evidence="1">Multi-pass membrane protein</topology>
    </subcellularLocation>
</comment>
<keyword evidence="3 7" id="KW-0812">Transmembrane</keyword>
<evidence type="ECO:0000256" key="4">
    <source>
        <dbReference type="ARBA" id="ARBA00022989"/>
    </source>
</evidence>
<feature type="transmembrane region" description="Helical" evidence="7">
    <location>
        <begin position="227"/>
        <end position="247"/>
    </location>
</feature>
<evidence type="ECO:0000313" key="9">
    <source>
        <dbReference type="Proteomes" id="UP000249590"/>
    </source>
</evidence>
<feature type="region of interest" description="Disordered" evidence="6">
    <location>
        <begin position="335"/>
        <end position="354"/>
    </location>
</feature>
<feature type="transmembrane region" description="Helical" evidence="7">
    <location>
        <begin position="133"/>
        <end position="157"/>
    </location>
</feature>
<feature type="transmembrane region" description="Helical" evidence="7">
    <location>
        <begin position="67"/>
        <end position="86"/>
    </location>
</feature>